<evidence type="ECO:0000313" key="3">
    <source>
        <dbReference type="Proteomes" id="UP000030653"/>
    </source>
</evidence>
<evidence type="ECO:0000256" key="1">
    <source>
        <dbReference type="SAM" id="MobiDB-lite"/>
    </source>
</evidence>
<protein>
    <submittedName>
        <fullName evidence="2">Uncharacterized protein</fullName>
    </submittedName>
</protein>
<proteinExistence type="predicted"/>
<feature type="region of interest" description="Disordered" evidence="1">
    <location>
        <begin position="1"/>
        <end position="37"/>
    </location>
</feature>
<accession>M5FWK6</accession>
<dbReference type="GeneID" id="63683497"/>
<feature type="region of interest" description="Disordered" evidence="1">
    <location>
        <begin position="95"/>
        <end position="127"/>
    </location>
</feature>
<organism evidence="2 3">
    <name type="scientific">Dacryopinax primogenitus (strain DJM 731)</name>
    <name type="common">Brown rot fungus</name>
    <dbReference type="NCBI Taxonomy" id="1858805"/>
    <lineage>
        <taxon>Eukaryota</taxon>
        <taxon>Fungi</taxon>
        <taxon>Dikarya</taxon>
        <taxon>Basidiomycota</taxon>
        <taxon>Agaricomycotina</taxon>
        <taxon>Dacrymycetes</taxon>
        <taxon>Dacrymycetales</taxon>
        <taxon>Dacrymycetaceae</taxon>
        <taxon>Dacryopinax</taxon>
    </lineage>
</organism>
<sequence>MSEHGSRNAFPASGRATHVDGREGRSHQQPSMAEAEHRERFLPSSLPAILEAVSRIDPTAFLRLSGIASTNYVTPIPASPRDMTSEDYDGPVPSRISHEPNQTRFTAQTQPTSSIQSAAALAEQPAVPQPRVVLEQADARSGNHPAAGLPFSAPQPYTREEVPSHTHMCQRCNNTWAPNHRCGVFKKPWEEPVTFRYVPWTPPTTPPVAPAAAPSPVVVTSAAPLAQPDMFGNYSRADPAAENIWSSMLQDLEDAVQAIPGRDPIHDLRNAIESAWYVMQVSDGQHCREMLKPLKDLVETPVKILDPKYLTPTNLCQVGSWEANTLAAYVSWARGFAEWPGHFDWYGGVHYAWLDHYTALL</sequence>
<dbReference type="AlphaFoldDB" id="M5FWK6"/>
<dbReference type="RefSeq" id="XP_040629220.1">
    <property type="nucleotide sequence ID" value="XM_040768435.1"/>
</dbReference>
<keyword evidence="3" id="KW-1185">Reference proteome</keyword>
<gene>
    <name evidence="2" type="ORF">DACRYDRAFT_107253</name>
</gene>
<dbReference type="Proteomes" id="UP000030653">
    <property type="component" value="Unassembled WGS sequence"/>
</dbReference>
<feature type="compositionally biased region" description="Basic and acidic residues" evidence="1">
    <location>
        <begin position="17"/>
        <end position="26"/>
    </location>
</feature>
<feature type="compositionally biased region" description="Polar residues" evidence="1">
    <location>
        <begin position="99"/>
        <end position="117"/>
    </location>
</feature>
<reference evidence="2 3" key="1">
    <citation type="journal article" date="2012" name="Science">
        <title>The Paleozoic origin of enzymatic lignin decomposition reconstructed from 31 fungal genomes.</title>
        <authorList>
            <person name="Floudas D."/>
            <person name="Binder M."/>
            <person name="Riley R."/>
            <person name="Barry K."/>
            <person name="Blanchette R.A."/>
            <person name="Henrissat B."/>
            <person name="Martinez A.T."/>
            <person name="Otillar R."/>
            <person name="Spatafora J.W."/>
            <person name="Yadav J.S."/>
            <person name="Aerts A."/>
            <person name="Benoit I."/>
            <person name="Boyd A."/>
            <person name="Carlson A."/>
            <person name="Copeland A."/>
            <person name="Coutinho P.M."/>
            <person name="de Vries R.P."/>
            <person name="Ferreira P."/>
            <person name="Findley K."/>
            <person name="Foster B."/>
            <person name="Gaskell J."/>
            <person name="Glotzer D."/>
            <person name="Gorecki P."/>
            <person name="Heitman J."/>
            <person name="Hesse C."/>
            <person name="Hori C."/>
            <person name="Igarashi K."/>
            <person name="Jurgens J.A."/>
            <person name="Kallen N."/>
            <person name="Kersten P."/>
            <person name="Kohler A."/>
            <person name="Kuees U."/>
            <person name="Kumar T.K.A."/>
            <person name="Kuo A."/>
            <person name="LaButti K."/>
            <person name="Larrondo L.F."/>
            <person name="Lindquist E."/>
            <person name="Ling A."/>
            <person name="Lombard V."/>
            <person name="Lucas S."/>
            <person name="Lundell T."/>
            <person name="Martin R."/>
            <person name="McLaughlin D.J."/>
            <person name="Morgenstern I."/>
            <person name="Morin E."/>
            <person name="Murat C."/>
            <person name="Nagy L.G."/>
            <person name="Nolan M."/>
            <person name="Ohm R.A."/>
            <person name="Patyshakuliyeva A."/>
            <person name="Rokas A."/>
            <person name="Ruiz-Duenas F.J."/>
            <person name="Sabat G."/>
            <person name="Salamov A."/>
            <person name="Samejima M."/>
            <person name="Schmutz J."/>
            <person name="Slot J.C."/>
            <person name="St John F."/>
            <person name="Stenlid J."/>
            <person name="Sun H."/>
            <person name="Sun S."/>
            <person name="Syed K."/>
            <person name="Tsang A."/>
            <person name="Wiebenga A."/>
            <person name="Young D."/>
            <person name="Pisabarro A."/>
            <person name="Eastwood D.C."/>
            <person name="Martin F."/>
            <person name="Cullen D."/>
            <person name="Grigoriev I.V."/>
            <person name="Hibbett D.S."/>
        </authorList>
    </citation>
    <scope>NUCLEOTIDE SEQUENCE [LARGE SCALE GENOMIC DNA]</scope>
    <source>
        <strain evidence="2 3">DJM-731 SS1</strain>
    </source>
</reference>
<dbReference type="EMBL" id="JH795862">
    <property type="protein sequence ID" value="EJU02326.1"/>
    <property type="molecule type" value="Genomic_DNA"/>
</dbReference>
<dbReference type="OrthoDB" id="10636381at2759"/>
<dbReference type="HOGENOM" id="CLU_767316_0_0_1"/>
<name>M5FWK6_DACPD</name>
<evidence type="ECO:0000313" key="2">
    <source>
        <dbReference type="EMBL" id="EJU02326.1"/>
    </source>
</evidence>